<reference evidence="1 2" key="1">
    <citation type="submission" date="2012-10" db="EMBL/GenBank/DDBJ databases">
        <title>Genome sequencing of Tanticharoenia sakaeratensis NBRC 103193.</title>
        <authorList>
            <person name="Azuma Y."/>
            <person name="Hadano H."/>
            <person name="Hirakawa H."/>
            <person name="Matsushita K."/>
        </authorList>
    </citation>
    <scope>NUCLEOTIDE SEQUENCE [LARGE SCALE GENOMIC DNA]</scope>
    <source>
        <strain evidence="1 2">NBRC 103193</strain>
    </source>
</reference>
<sequence>MHITVNDEARDVTADALDAILLELGYGNSKVATALDGAFVPAARRAQTRVADGARLEILAPMQGG</sequence>
<dbReference type="RefSeq" id="WP_048849657.1">
    <property type="nucleotide sequence ID" value="NZ_BALE01000034.1"/>
</dbReference>
<organism evidence="1 2">
    <name type="scientific">Tanticharoenia sakaeratensis NBRC 103193</name>
    <dbReference type="NCBI Taxonomy" id="1231623"/>
    <lineage>
        <taxon>Bacteria</taxon>
        <taxon>Pseudomonadati</taxon>
        <taxon>Pseudomonadota</taxon>
        <taxon>Alphaproteobacteria</taxon>
        <taxon>Acetobacterales</taxon>
        <taxon>Acetobacteraceae</taxon>
        <taxon>Tanticharoenia</taxon>
    </lineage>
</organism>
<dbReference type="InterPro" id="IPR010035">
    <property type="entry name" value="Thi_S"/>
</dbReference>
<dbReference type="AlphaFoldDB" id="A0A0D6MMN4"/>
<dbReference type="Proteomes" id="UP000032679">
    <property type="component" value="Unassembled WGS sequence"/>
</dbReference>
<keyword evidence="2" id="KW-1185">Reference proteome</keyword>
<accession>A0A0D6MMN4</accession>
<dbReference type="InterPro" id="IPR003749">
    <property type="entry name" value="ThiS/MoaD-like"/>
</dbReference>
<proteinExistence type="predicted"/>
<evidence type="ECO:0000313" key="2">
    <source>
        <dbReference type="Proteomes" id="UP000032679"/>
    </source>
</evidence>
<dbReference type="SUPFAM" id="SSF54285">
    <property type="entry name" value="MoaD/ThiS"/>
    <property type="match status" value="1"/>
</dbReference>
<dbReference type="CDD" id="cd00565">
    <property type="entry name" value="Ubl_ThiS"/>
    <property type="match status" value="1"/>
</dbReference>
<dbReference type="EMBL" id="BALE01000034">
    <property type="protein sequence ID" value="GAN54929.1"/>
    <property type="molecule type" value="Genomic_DNA"/>
</dbReference>
<dbReference type="InterPro" id="IPR012675">
    <property type="entry name" value="Beta-grasp_dom_sf"/>
</dbReference>
<protein>
    <submittedName>
        <fullName evidence="1">Thiamine biosynthesis protein ThiS</fullName>
    </submittedName>
</protein>
<dbReference type="OrthoDB" id="197113at2"/>
<name>A0A0D6MMN4_9PROT</name>
<dbReference type="Gene3D" id="3.10.20.30">
    <property type="match status" value="1"/>
</dbReference>
<gene>
    <name evidence="1" type="ORF">Tasa_034_013</name>
</gene>
<dbReference type="NCBIfam" id="TIGR01683">
    <property type="entry name" value="thiS"/>
    <property type="match status" value="1"/>
</dbReference>
<comment type="caution">
    <text evidence="1">The sequence shown here is derived from an EMBL/GenBank/DDBJ whole genome shotgun (WGS) entry which is preliminary data.</text>
</comment>
<dbReference type="InterPro" id="IPR016155">
    <property type="entry name" value="Mopterin_synth/thiamin_S_b"/>
</dbReference>
<evidence type="ECO:0000313" key="1">
    <source>
        <dbReference type="EMBL" id="GAN54929.1"/>
    </source>
</evidence>
<dbReference type="STRING" id="1231623.Tasa_034_013"/>
<dbReference type="Pfam" id="PF02597">
    <property type="entry name" value="ThiS"/>
    <property type="match status" value="1"/>
</dbReference>